<comment type="caution">
    <text evidence="1">The sequence shown here is derived from an EMBL/GenBank/DDBJ whole genome shotgun (WGS) entry which is preliminary data.</text>
</comment>
<proteinExistence type="predicted"/>
<dbReference type="Proteomes" id="UP000636811">
    <property type="component" value="Unassembled WGS sequence"/>
</dbReference>
<dbReference type="RefSeq" id="WP_195813818.1">
    <property type="nucleotide sequence ID" value="NZ_JADOBI010000003.1"/>
</dbReference>
<organism evidence="1 2">
    <name type="scientific">Rahnella laticis</name>
    <dbReference type="NCBI Taxonomy" id="2787622"/>
    <lineage>
        <taxon>Bacteria</taxon>
        <taxon>Pseudomonadati</taxon>
        <taxon>Pseudomonadota</taxon>
        <taxon>Gammaproteobacteria</taxon>
        <taxon>Enterobacterales</taxon>
        <taxon>Yersiniaceae</taxon>
        <taxon>Rahnella</taxon>
    </lineage>
</organism>
<gene>
    <name evidence="1" type="ORF">IV433_07325</name>
</gene>
<dbReference type="EMBL" id="JADOBI010000003">
    <property type="protein sequence ID" value="MBF7979220.1"/>
    <property type="molecule type" value="Genomic_DNA"/>
</dbReference>
<name>A0ABS0E2B9_9GAMM</name>
<evidence type="ECO:0000313" key="1">
    <source>
        <dbReference type="EMBL" id="MBF7979220.1"/>
    </source>
</evidence>
<evidence type="ECO:0000313" key="2">
    <source>
        <dbReference type="Proteomes" id="UP000636811"/>
    </source>
</evidence>
<keyword evidence="2" id="KW-1185">Reference proteome</keyword>
<accession>A0ABS0E2B9</accession>
<sequence>MADTLSNSEKAHGRLIADDDLCTECYYLIHYPGRLSLCSRLIGTERWPCAIGTDNYTLYCERFTDYRG</sequence>
<protein>
    <recommendedName>
        <fullName evidence="3">Antirestriction protein</fullName>
    </recommendedName>
</protein>
<evidence type="ECO:0008006" key="3">
    <source>
        <dbReference type="Google" id="ProtNLM"/>
    </source>
</evidence>
<reference evidence="1 2" key="1">
    <citation type="submission" date="2020-11" db="EMBL/GenBank/DDBJ databases">
        <title>Taxonomic investigation of Rahnella strains.</title>
        <authorList>
            <person name="Lee S.D."/>
        </authorList>
    </citation>
    <scope>NUCLEOTIDE SEQUENCE [LARGE SCALE GENOMIC DNA]</scope>
    <source>
        <strain evidence="1 2">SAP-17</strain>
    </source>
</reference>